<dbReference type="InterPro" id="IPR024368">
    <property type="entry name" value="Ecl1/2/3"/>
</dbReference>
<gene>
    <name evidence="1" type="ORF">FCALED_LOCUS2150</name>
</gene>
<keyword evidence="2" id="KW-1185">Reference proteome</keyword>
<dbReference type="AlphaFoldDB" id="A0A9N8W3D1"/>
<accession>A0A9N8W3D1</accession>
<proteinExistence type="predicted"/>
<comment type="caution">
    <text evidence="1">The sequence shown here is derived from an EMBL/GenBank/DDBJ whole genome shotgun (WGS) entry which is preliminary data.</text>
</comment>
<organism evidence="1 2">
    <name type="scientific">Funneliformis caledonium</name>
    <dbReference type="NCBI Taxonomy" id="1117310"/>
    <lineage>
        <taxon>Eukaryota</taxon>
        <taxon>Fungi</taxon>
        <taxon>Fungi incertae sedis</taxon>
        <taxon>Mucoromycota</taxon>
        <taxon>Glomeromycotina</taxon>
        <taxon>Glomeromycetes</taxon>
        <taxon>Glomerales</taxon>
        <taxon>Glomeraceae</taxon>
        <taxon>Funneliformis</taxon>
    </lineage>
</organism>
<name>A0A9N8W3D1_9GLOM</name>
<sequence length="423" mass="47912">MDLDWCLICEQKTQGTLYCSEECRFKDYLSAYSSLTPPASPTSSSGSSTPTDSSNASIVTNKSFVYPFYRKPSPYYQRPPMIINIDNLRDNTAICVLPPPPAIKKSHSALNSTIDMASNTHIPIVSYIPLCQSPIPDFSRLVNRQVETYEQIMDQQLSYNGPSSSLALDIKKAELATADLRTLIKYSSLTTSNELVDRLTEFVDKARIVGRSLQLLQARTRSSLDNLITYNLFALKALENVRDNKASSKELAVAYNQMMSLIESDLKRMILVGQDALGSLTDLDEMLMSIHDLATQESTYQKTEHNKLLADLWSRLGFNVVKKQIFQDNLELLIDLDRQRRLAVSQVQTTLYSLTSYQLDMEELREHVSRPSIIEMPVELHIENVGKGIERLRHSKVALKSDDDTRHFKLISQSKNEDNTIKQ</sequence>
<evidence type="ECO:0000313" key="1">
    <source>
        <dbReference type="EMBL" id="CAG8469480.1"/>
    </source>
</evidence>
<dbReference type="EMBL" id="CAJVPQ010000312">
    <property type="protein sequence ID" value="CAG8469480.1"/>
    <property type="molecule type" value="Genomic_DNA"/>
</dbReference>
<dbReference type="OrthoDB" id="4179406at2759"/>
<protein>
    <submittedName>
        <fullName evidence="1">11763_t:CDS:1</fullName>
    </submittedName>
</protein>
<evidence type="ECO:0000313" key="2">
    <source>
        <dbReference type="Proteomes" id="UP000789570"/>
    </source>
</evidence>
<reference evidence="1" key="1">
    <citation type="submission" date="2021-06" db="EMBL/GenBank/DDBJ databases">
        <authorList>
            <person name="Kallberg Y."/>
            <person name="Tangrot J."/>
            <person name="Rosling A."/>
        </authorList>
    </citation>
    <scope>NUCLEOTIDE SEQUENCE</scope>
    <source>
        <strain evidence="1">UK204</strain>
    </source>
</reference>
<dbReference type="Pfam" id="PF12855">
    <property type="entry name" value="Ecl1"/>
    <property type="match status" value="1"/>
</dbReference>
<dbReference type="Proteomes" id="UP000789570">
    <property type="component" value="Unassembled WGS sequence"/>
</dbReference>